<gene>
    <name evidence="6" type="ORF">J8641_06375</name>
</gene>
<dbReference type="Gene3D" id="3.40.190.290">
    <property type="match status" value="1"/>
</dbReference>
<feature type="domain" description="HTH lysR-type" evidence="5">
    <location>
        <begin position="1"/>
        <end position="58"/>
    </location>
</feature>
<evidence type="ECO:0000256" key="3">
    <source>
        <dbReference type="ARBA" id="ARBA00023125"/>
    </source>
</evidence>
<dbReference type="GO" id="GO:0043565">
    <property type="term" value="F:sequence-specific DNA binding"/>
    <property type="evidence" value="ECO:0007669"/>
    <property type="project" value="TreeGrafter"/>
</dbReference>
<dbReference type="GO" id="GO:0006351">
    <property type="term" value="P:DNA-templated transcription"/>
    <property type="evidence" value="ECO:0007669"/>
    <property type="project" value="TreeGrafter"/>
</dbReference>
<evidence type="ECO:0000256" key="2">
    <source>
        <dbReference type="ARBA" id="ARBA00023015"/>
    </source>
</evidence>
<dbReference type="Pfam" id="PF03466">
    <property type="entry name" value="LysR_substrate"/>
    <property type="match status" value="1"/>
</dbReference>
<dbReference type="InterPro" id="IPR036388">
    <property type="entry name" value="WH-like_DNA-bd_sf"/>
</dbReference>
<dbReference type="InterPro" id="IPR036390">
    <property type="entry name" value="WH_DNA-bd_sf"/>
</dbReference>
<dbReference type="FunFam" id="1.10.10.10:FF:000001">
    <property type="entry name" value="LysR family transcriptional regulator"/>
    <property type="match status" value="1"/>
</dbReference>
<proteinExistence type="inferred from homology"/>
<sequence length="291" mass="31945">MDFNAIKVFTAVVQAGSLSAGAARLQMPVATVSRKIKELENGLNVQLLERTGRGVQPTLIGQQVYEQAHLSVETLDNIAQQVIGEQAQCAGRLRLSLPLTFEPGWLLLGDFQAAYPRIEVFVLATERKLDLLAEGIDVALRSGGLATDSLVARKFGDMRLQLVASPDLLARCGTPHRPDELAQKPCIGWSPLPEHPVRWSLGGQSIIPPAAFCCNDYRQLRQLALLGRGITDLPDFFARPLLAEGALVEVLPDFPFPQLPLHLLYVKHRHPSSVVRVFVEFCLDNAGKYLA</sequence>
<comment type="caution">
    <text evidence="6">The sequence shown here is derived from an EMBL/GenBank/DDBJ whole genome shotgun (WGS) entry which is preliminary data.</text>
</comment>
<dbReference type="CDD" id="cd08422">
    <property type="entry name" value="PBP2_CrgA_like"/>
    <property type="match status" value="1"/>
</dbReference>
<dbReference type="PANTHER" id="PTHR30537">
    <property type="entry name" value="HTH-TYPE TRANSCRIPTIONAL REGULATOR"/>
    <property type="match status" value="1"/>
</dbReference>
<dbReference type="SUPFAM" id="SSF46785">
    <property type="entry name" value="Winged helix' DNA-binding domain"/>
    <property type="match status" value="1"/>
</dbReference>
<organism evidence="6 7">
    <name type="scientific">Neisseria elongata subsp. nitroreducens</name>
    <dbReference type="NCBI Taxonomy" id="90367"/>
    <lineage>
        <taxon>Bacteria</taxon>
        <taxon>Pseudomonadati</taxon>
        <taxon>Pseudomonadota</taxon>
        <taxon>Betaproteobacteria</taxon>
        <taxon>Neisseriales</taxon>
        <taxon>Neisseriaceae</taxon>
        <taxon>Neisseria</taxon>
    </lineage>
</organism>
<keyword evidence="2" id="KW-0805">Transcription regulation</keyword>
<evidence type="ECO:0000256" key="4">
    <source>
        <dbReference type="ARBA" id="ARBA00023163"/>
    </source>
</evidence>
<dbReference type="InterPro" id="IPR000847">
    <property type="entry name" value="LysR_HTH_N"/>
</dbReference>
<evidence type="ECO:0000256" key="1">
    <source>
        <dbReference type="ARBA" id="ARBA00009437"/>
    </source>
</evidence>
<name>A0A9X1CYZ3_NEIEL</name>
<dbReference type="SUPFAM" id="SSF53850">
    <property type="entry name" value="Periplasmic binding protein-like II"/>
    <property type="match status" value="1"/>
</dbReference>
<dbReference type="InterPro" id="IPR058163">
    <property type="entry name" value="LysR-type_TF_proteobact-type"/>
</dbReference>
<dbReference type="GO" id="GO:0003700">
    <property type="term" value="F:DNA-binding transcription factor activity"/>
    <property type="evidence" value="ECO:0007669"/>
    <property type="project" value="InterPro"/>
</dbReference>
<keyword evidence="4" id="KW-0804">Transcription</keyword>
<comment type="similarity">
    <text evidence="1">Belongs to the LysR transcriptional regulatory family.</text>
</comment>
<reference evidence="6" key="1">
    <citation type="submission" date="2021-04" db="EMBL/GenBank/DDBJ databases">
        <title>Genomic characterization of endocarditis-associated Neisseria elongata subsp. nitroreducens.</title>
        <authorList>
            <person name="Schorner M."/>
            <person name="Passarelli-Araujo H."/>
            <person name="Scheffer M."/>
            <person name="Barazzetti F."/>
            <person name="Martins J."/>
            <person name="Machado H."/>
            <person name="Palmeiro J."/>
            <person name="Bazzo M."/>
        </authorList>
    </citation>
    <scope>NUCLEOTIDE SEQUENCE</scope>
    <source>
        <strain evidence="6">Nel_M001</strain>
    </source>
</reference>
<dbReference type="RefSeq" id="WP_003778217.1">
    <property type="nucleotide sequence ID" value="NZ_JAGJWT010000004.1"/>
</dbReference>
<evidence type="ECO:0000313" key="7">
    <source>
        <dbReference type="Proteomes" id="UP000708805"/>
    </source>
</evidence>
<dbReference type="EMBL" id="JAGJWT010000004">
    <property type="protein sequence ID" value="MBS9340444.1"/>
    <property type="molecule type" value="Genomic_DNA"/>
</dbReference>
<dbReference type="AlphaFoldDB" id="A0A9X1CYZ3"/>
<dbReference type="Pfam" id="PF00126">
    <property type="entry name" value="HTH_1"/>
    <property type="match status" value="1"/>
</dbReference>
<dbReference type="InterPro" id="IPR005119">
    <property type="entry name" value="LysR_subst-bd"/>
</dbReference>
<evidence type="ECO:0000259" key="5">
    <source>
        <dbReference type="PROSITE" id="PS50931"/>
    </source>
</evidence>
<protein>
    <submittedName>
        <fullName evidence="6">LysR family transcriptional regulator</fullName>
    </submittedName>
</protein>
<keyword evidence="3" id="KW-0238">DNA-binding</keyword>
<dbReference type="Proteomes" id="UP000708805">
    <property type="component" value="Unassembled WGS sequence"/>
</dbReference>
<evidence type="ECO:0000313" key="6">
    <source>
        <dbReference type="EMBL" id="MBS9340444.1"/>
    </source>
</evidence>
<dbReference type="Gene3D" id="1.10.10.10">
    <property type="entry name" value="Winged helix-like DNA-binding domain superfamily/Winged helix DNA-binding domain"/>
    <property type="match status" value="1"/>
</dbReference>
<dbReference type="PROSITE" id="PS50931">
    <property type="entry name" value="HTH_LYSR"/>
    <property type="match status" value="1"/>
</dbReference>
<accession>A0A9X1CYZ3</accession>
<dbReference type="PANTHER" id="PTHR30537:SF3">
    <property type="entry name" value="TRANSCRIPTIONAL REGULATORY PROTEIN"/>
    <property type="match status" value="1"/>
</dbReference>